<evidence type="ECO:0000313" key="2">
    <source>
        <dbReference type="Proteomes" id="UP000663722"/>
    </source>
</evidence>
<evidence type="ECO:0000313" key="1">
    <source>
        <dbReference type="EMBL" id="QTA85848.1"/>
    </source>
</evidence>
<dbReference type="KEGG" id="dmm:dnm_018630"/>
<sequence>MIKFFDRVRITEKKLDLRVYKTVALYFRTPDLICGLCEKPLRSIFALRICVIDAKNRFALFSHSGFV</sequence>
<evidence type="ECO:0008006" key="3">
    <source>
        <dbReference type="Google" id="ProtNLM"/>
    </source>
</evidence>
<dbReference type="Proteomes" id="UP000663722">
    <property type="component" value="Chromosome"/>
</dbReference>
<dbReference type="RefSeq" id="WP_207681737.1">
    <property type="nucleotide sequence ID" value="NZ_CP061800.1"/>
</dbReference>
<name>A0A975BIB6_9BACT</name>
<protein>
    <recommendedName>
        <fullName evidence="3">Transposase</fullName>
    </recommendedName>
</protein>
<accession>A0A975BIB6</accession>
<dbReference type="EMBL" id="CP061800">
    <property type="protein sequence ID" value="QTA85848.1"/>
    <property type="molecule type" value="Genomic_DNA"/>
</dbReference>
<dbReference type="AlphaFoldDB" id="A0A975BIB6"/>
<organism evidence="1 2">
    <name type="scientific">Desulfonema magnum</name>
    <dbReference type="NCBI Taxonomy" id="45655"/>
    <lineage>
        <taxon>Bacteria</taxon>
        <taxon>Pseudomonadati</taxon>
        <taxon>Thermodesulfobacteriota</taxon>
        <taxon>Desulfobacteria</taxon>
        <taxon>Desulfobacterales</taxon>
        <taxon>Desulfococcaceae</taxon>
        <taxon>Desulfonema</taxon>
    </lineage>
</organism>
<reference evidence="1" key="1">
    <citation type="journal article" date="2021" name="Microb. Physiol.">
        <title>Proteogenomic Insights into the Physiology of Marine, Sulfate-Reducing, Filamentous Desulfonema limicola and Desulfonema magnum.</title>
        <authorList>
            <person name="Schnaars V."/>
            <person name="Wohlbrand L."/>
            <person name="Scheve S."/>
            <person name="Hinrichs C."/>
            <person name="Reinhardt R."/>
            <person name="Rabus R."/>
        </authorList>
    </citation>
    <scope>NUCLEOTIDE SEQUENCE</scope>
    <source>
        <strain evidence="1">4be13</strain>
    </source>
</reference>
<keyword evidence="2" id="KW-1185">Reference proteome</keyword>
<gene>
    <name evidence="1" type="ORF">dnm_018630</name>
</gene>
<proteinExistence type="predicted"/>